<dbReference type="InterPro" id="IPR036890">
    <property type="entry name" value="HATPase_C_sf"/>
</dbReference>
<dbReference type="SUPFAM" id="SSF55874">
    <property type="entry name" value="ATPase domain of HSP90 chaperone/DNA topoisomerase II/histidine kinase"/>
    <property type="match status" value="1"/>
</dbReference>
<dbReference type="PROSITE" id="PS50109">
    <property type="entry name" value="HIS_KIN"/>
    <property type="match status" value="1"/>
</dbReference>
<dbReference type="PANTHER" id="PTHR43711">
    <property type="entry name" value="TWO-COMPONENT HISTIDINE KINASE"/>
    <property type="match status" value="1"/>
</dbReference>
<dbReference type="PRINTS" id="PR00344">
    <property type="entry name" value="BCTRLSENSOR"/>
</dbReference>
<dbReference type="InterPro" id="IPR035965">
    <property type="entry name" value="PAS-like_dom_sf"/>
</dbReference>
<evidence type="ECO:0000256" key="1">
    <source>
        <dbReference type="ARBA" id="ARBA00000085"/>
    </source>
</evidence>
<dbReference type="EMBL" id="QFFF01000001">
    <property type="protein sequence ID" value="PWG03406.1"/>
    <property type="molecule type" value="Genomic_DNA"/>
</dbReference>
<dbReference type="InterPro" id="IPR005467">
    <property type="entry name" value="His_kinase_dom"/>
</dbReference>
<dbReference type="SUPFAM" id="SSF47384">
    <property type="entry name" value="Homodimeric domain of signal transducing histidine kinase"/>
    <property type="match status" value="1"/>
</dbReference>
<dbReference type="InterPro" id="IPR036097">
    <property type="entry name" value="HisK_dim/P_sf"/>
</dbReference>
<sequence length="464" mass="49524">MSAQHRPEMPLVVGRVDREGRLVAADPALAGLHARAGGREGGALAIPQVASLARLSRRLGIVISRAVIAADGDRDLDLWVRAEPIEDGVTLAIGGWTERPARAPADVGEGEREADFLRATADWMWETDEALRFTSLTAAAAAAIGKTPADLIGKQLTRLFRFQEGEDGALPILTALAEKRRFDDQFAELRSGSQARYRLSGVPLIDGAGRFAGFRGAAASLPKWLPSAPANDAAPAPPPVKESPAFGERLDKALRDPLDHIIAAAETIGAQPDGPLRRDYAGYAEDIAAAGRHLLALVDDLVDLQAIERPDFAPEAEPIDLADVARRAAGLLSVRAGDSNVTIDRPADDEALPATGDFRRALQIVMNLLTNALRYSPEGGMVWIRCDREDDLAAVVIADQGKGIAPDDQARIFDKFERVDPTEPGGTGLGLYIARRLARSMGGDISVDSAPGQGARFTFTLPLR</sequence>
<dbReference type="SMART" id="SM00387">
    <property type="entry name" value="HATPase_c"/>
    <property type="match status" value="1"/>
</dbReference>
<dbReference type="Pfam" id="PF02518">
    <property type="entry name" value="HATPase_c"/>
    <property type="match status" value="1"/>
</dbReference>
<dbReference type="SMART" id="SM00091">
    <property type="entry name" value="PAS"/>
    <property type="match status" value="1"/>
</dbReference>
<organism evidence="8 9">
    <name type="scientific">Allosphingosinicella humi</name>
    <dbReference type="NCBI Taxonomy" id="2068657"/>
    <lineage>
        <taxon>Bacteria</taxon>
        <taxon>Pseudomonadati</taxon>
        <taxon>Pseudomonadota</taxon>
        <taxon>Alphaproteobacteria</taxon>
        <taxon>Sphingomonadales</taxon>
        <taxon>Sphingomonadaceae</taxon>
        <taxon>Allosphingosinicella</taxon>
    </lineage>
</organism>
<evidence type="ECO:0000256" key="4">
    <source>
        <dbReference type="ARBA" id="ARBA00022679"/>
    </source>
</evidence>
<evidence type="ECO:0000313" key="9">
    <source>
        <dbReference type="Proteomes" id="UP000245916"/>
    </source>
</evidence>
<keyword evidence="9" id="KW-1185">Reference proteome</keyword>
<dbReference type="EC" id="2.7.13.3" evidence="2"/>
<proteinExistence type="predicted"/>
<feature type="domain" description="Histidine kinase" evidence="7">
    <location>
        <begin position="249"/>
        <end position="464"/>
    </location>
</feature>
<evidence type="ECO:0000313" key="8">
    <source>
        <dbReference type="EMBL" id="PWG03406.1"/>
    </source>
</evidence>
<dbReference type="RefSeq" id="WP_109271544.1">
    <property type="nucleotide sequence ID" value="NZ_QFFF01000001.1"/>
</dbReference>
<dbReference type="SUPFAM" id="SSF55785">
    <property type="entry name" value="PYP-like sensor domain (PAS domain)"/>
    <property type="match status" value="1"/>
</dbReference>
<dbReference type="InterPro" id="IPR050736">
    <property type="entry name" value="Sensor_HK_Regulatory"/>
</dbReference>
<evidence type="ECO:0000256" key="2">
    <source>
        <dbReference type="ARBA" id="ARBA00012438"/>
    </source>
</evidence>
<dbReference type="FunFam" id="3.30.565.10:FF:000006">
    <property type="entry name" value="Sensor histidine kinase WalK"/>
    <property type="match status" value="1"/>
</dbReference>
<keyword evidence="3" id="KW-0597">Phosphoprotein</keyword>
<reference evidence="8 9" key="1">
    <citation type="submission" date="2018-05" db="EMBL/GenBank/DDBJ databases">
        <title>Genome of Sphingosinicella humi QZX222.</title>
        <authorList>
            <person name="Qiao Z."/>
            <person name="Wang G."/>
        </authorList>
    </citation>
    <scope>NUCLEOTIDE SEQUENCE [LARGE SCALE GENOMIC DNA]</scope>
    <source>
        <strain evidence="8 9">QZX222</strain>
    </source>
</reference>
<dbReference type="InterPro" id="IPR004358">
    <property type="entry name" value="Sig_transdc_His_kin-like_C"/>
</dbReference>
<evidence type="ECO:0000256" key="3">
    <source>
        <dbReference type="ARBA" id="ARBA00022553"/>
    </source>
</evidence>
<dbReference type="Gene3D" id="3.30.565.10">
    <property type="entry name" value="Histidine kinase-like ATPase, C-terminal domain"/>
    <property type="match status" value="1"/>
</dbReference>
<keyword evidence="5 8" id="KW-0418">Kinase</keyword>
<dbReference type="Gene3D" id="3.30.450.20">
    <property type="entry name" value="PAS domain"/>
    <property type="match status" value="1"/>
</dbReference>
<name>A0A2U2J4Y6_9SPHN</name>
<accession>A0A2U2J4Y6</accession>
<dbReference type="Gene3D" id="1.10.287.130">
    <property type="match status" value="1"/>
</dbReference>
<dbReference type="OrthoDB" id="7933832at2"/>
<evidence type="ECO:0000259" key="7">
    <source>
        <dbReference type="PROSITE" id="PS50109"/>
    </source>
</evidence>
<dbReference type="InterPro" id="IPR003594">
    <property type="entry name" value="HATPase_dom"/>
</dbReference>
<protein>
    <recommendedName>
        <fullName evidence="2">histidine kinase</fullName>
        <ecNumber evidence="2">2.7.13.3</ecNumber>
    </recommendedName>
</protein>
<keyword evidence="6" id="KW-0902">Two-component regulatory system</keyword>
<dbReference type="PANTHER" id="PTHR43711:SF1">
    <property type="entry name" value="HISTIDINE KINASE 1"/>
    <property type="match status" value="1"/>
</dbReference>
<dbReference type="Proteomes" id="UP000245916">
    <property type="component" value="Unassembled WGS sequence"/>
</dbReference>
<dbReference type="GO" id="GO:0000155">
    <property type="term" value="F:phosphorelay sensor kinase activity"/>
    <property type="evidence" value="ECO:0007669"/>
    <property type="project" value="InterPro"/>
</dbReference>
<dbReference type="CDD" id="cd16922">
    <property type="entry name" value="HATPase_EvgS-ArcB-TorS-like"/>
    <property type="match status" value="1"/>
</dbReference>
<comment type="catalytic activity">
    <reaction evidence="1">
        <text>ATP + protein L-histidine = ADP + protein N-phospho-L-histidine.</text>
        <dbReference type="EC" id="2.7.13.3"/>
    </reaction>
</comment>
<dbReference type="AlphaFoldDB" id="A0A2U2J4Y6"/>
<dbReference type="InterPro" id="IPR000014">
    <property type="entry name" value="PAS"/>
</dbReference>
<evidence type="ECO:0000256" key="5">
    <source>
        <dbReference type="ARBA" id="ARBA00022777"/>
    </source>
</evidence>
<gene>
    <name evidence="8" type="ORF">DF286_11400</name>
</gene>
<keyword evidence="4" id="KW-0808">Transferase</keyword>
<comment type="caution">
    <text evidence="8">The sequence shown here is derived from an EMBL/GenBank/DDBJ whole genome shotgun (WGS) entry which is preliminary data.</text>
</comment>
<evidence type="ECO:0000256" key="6">
    <source>
        <dbReference type="ARBA" id="ARBA00023012"/>
    </source>
</evidence>